<sequence length="501" mass="52267">MTGAGVEVRTVQGAVRGESLEGLAVFRGIPYARPPVGALRFAAPQEPEAWDGVREAVRFGPPPPQSGPFRATEGRGETDWLTLNVWSPDPGGSGVPVLVWIPGGAYVSGHSGDPMYEATSLARHSGLVVVTLNYRVGAEGFAELPGAPSNRGLLDQVAALRWVRENIGRFGGDADRVTVCGQSAGAGSIATLMAAPAAEGLFRRAVTQSVPGLYATPRLAAGITGSLAARTGAEPTAAGLGAVDPWQLADAVGALMEELPGLGEVWGDAARTGMPFSPVVDGDLVPDVPWRTLRDGRASGVELLTGHTRDEFRPFLLLPGRLEKVTEEEAGAALRALGPGPDGEHAYRAAYPDAPAARLFELVHSDVLFRIPSVHLADAQSAGGGTAYLYELCWPAPAQGGALGSGHALDVSLLFGNYAGPAAGLYFPDGAPTAEALAVGDAIRRSWASFAAHGDPGWPPYRATEGRLTRLFDATTGTAPYPEEASRRVWEGYGVEPYDLP</sequence>
<evidence type="ECO:0000256" key="1">
    <source>
        <dbReference type="ARBA" id="ARBA00005964"/>
    </source>
</evidence>
<evidence type="ECO:0000259" key="4">
    <source>
        <dbReference type="Pfam" id="PF00135"/>
    </source>
</evidence>
<reference evidence="5" key="1">
    <citation type="submission" date="2021-03" db="EMBL/GenBank/DDBJ databases">
        <title>Streptomyces strains.</title>
        <authorList>
            <person name="Lund M.B."/>
            <person name="Toerring T."/>
        </authorList>
    </citation>
    <scope>NUCLEOTIDE SEQUENCE</scope>
    <source>
        <strain evidence="5">JCM 4242</strain>
    </source>
</reference>
<dbReference type="InterPro" id="IPR050309">
    <property type="entry name" value="Type-B_Carboxylest/Lipase"/>
</dbReference>
<gene>
    <name evidence="5" type="ORF">J1792_14345</name>
</gene>
<dbReference type="EC" id="3.1.1.-" evidence="3"/>
<feature type="domain" description="Carboxylesterase type B" evidence="4">
    <location>
        <begin position="7"/>
        <end position="457"/>
    </location>
</feature>
<dbReference type="GO" id="GO:0016787">
    <property type="term" value="F:hydrolase activity"/>
    <property type="evidence" value="ECO:0007669"/>
    <property type="project" value="UniProtKB-KW"/>
</dbReference>
<dbReference type="PROSITE" id="PS00122">
    <property type="entry name" value="CARBOXYLESTERASE_B_1"/>
    <property type="match status" value="1"/>
</dbReference>
<name>A0A939FNF0_9ACTN</name>
<dbReference type="PANTHER" id="PTHR11559">
    <property type="entry name" value="CARBOXYLESTERASE"/>
    <property type="match status" value="1"/>
</dbReference>
<evidence type="ECO:0000256" key="3">
    <source>
        <dbReference type="RuleBase" id="RU361235"/>
    </source>
</evidence>
<dbReference type="InterPro" id="IPR019826">
    <property type="entry name" value="Carboxylesterase_B_AS"/>
</dbReference>
<dbReference type="InterPro" id="IPR029058">
    <property type="entry name" value="AB_hydrolase_fold"/>
</dbReference>
<keyword evidence="6" id="KW-1185">Reference proteome</keyword>
<evidence type="ECO:0000256" key="2">
    <source>
        <dbReference type="ARBA" id="ARBA00022801"/>
    </source>
</evidence>
<accession>A0A939FNF0</accession>
<dbReference type="Proteomes" id="UP000664781">
    <property type="component" value="Unassembled WGS sequence"/>
</dbReference>
<protein>
    <recommendedName>
        <fullName evidence="3">Carboxylic ester hydrolase</fullName>
        <ecNumber evidence="3">3.1.1.-</ecNumber>
    </recommendedName>
</protein>
<keyword evidence="2 3" id="KW-0378">Hydrolase</keyword>
<comment type="caution">
    <text evidence="5">The sequence shown here is derived from an EMBL/GenBank/DDBJ whole genome shotgun (WGS) entry which is preliminary data.</text>
</comment>
<dbReference type="RefSeq" id="WP_086573706.1">
    <property type="nucleotide sequence ID" value="NZ_JAFMOF010000002.1"/>
</dbReference>
<dbReference type="InterPro" id="IPR002018">
    <property type="entry name" value="CarbesteraseB"/>
</dbReference>
<proteinExistence type="inferred from homology"/>
<dbReference type="EMBL" id="JAFMOF010000002">
    <property type="protein sequence ID" value="MBO0653914.1"/>
    <property type="molecule type" value="Genomic_DNA"/>
</dbReference>
<dbReference type="Pfam" id="PF00135">
    <property type="entry name" value="COesterase"/>
    <property type="match status" value="1"/>
</dbReference>
<comment type="similarity">
    <text evidence="1 3">Belongs to the type-B carboxylesterase/lipase family.</text>
</comment>
<evidence type="ECO:0000313" key="6">
    <source>
        <dbReference type="Proteomes" id="UP000664781"/>
    </source>
</evidence>
<dbReference type="SUPFAM" id="SSF53474">
    <property type="entry name" value="alpha/beta-Hydrolases"/>
    <property type="match status" value="1"/>
</dbReference>
<dbReference type="AlphaFoldDB" id="A0A939FNF0"/>
<dbReference type="Gene3D" id="3.40.50.1820">
    <property type="entry name" value="alpha/beta hydrolase"/>
    <property type="match status" value="1"/>
</dbReference>
<organism evidence="5 6">
    <name type="scientific">Streptomyces triculaminicus</name>
    <dbReference type="NCBI Taxonomy" id="2816232"/>
    <lineage>
        <taxon>Bacteria</taxon>
        <taxon>Bacillati</taxon>
        <taxon>Actinomycetota</taxon>
        <taxon>Actinomycetes</taxon>
        <taxon>Kitasatosporales</taxon>
        <taxon>Streptomycetaceae</taxon>
        <taxon>Streptomyces</taxon>
    </lineage>
</organism>
<evidence type="ECO:0000313" key="5">
    <source>
        <dbReference type="EMBL" id="MBO0653914.1"/>
    </source>
</evidence>